<evidence type="ECO:0000256" key="5">
    <source>
        <dbReference type="ARBA" id="ARBA00023136"/>
    </source>
</evidence>
<keyword evidence="4 6" id="KW-1133">Transmembrane helix</keyword>
<feature type="transmembrane region" description="Helical" evidence="6">
    <location>
        <begin position="324"/>
        <end position="343"/>
    </location>
</feature>
<dbReference type="PATRIC" id="fig|1423727.3.peg.1150"/>
<evidence type="ECO:0000256" key="1">
    <source>
        <dbReference type="ARBA" id="ARBA00004651"/>
    </source>
</evidence>
<feature type="transmembrane region" description="Helical" evidence="6">
    <location>
        <begin position="220"/>
        <end position="238"/>
    </location>
</feature>
<feature type="transmembrane region" description="Helical" evidence="6">
    <location>
        <begin position="292"/>
        <end position="312"/>
    </location>
</feature>
<accession>A0A0R2B7S2</accession>
<dbReference type="EMBL" id="AYZQ01000002">
    <property type="protein sequence ID" value="KRM72150.1"/>
    <property type="molecule type" value="Genomic_DNA"/>
</dbReference>
<dbReference type="GO" id="GO:0022857">
    <property type="term" value="F:transmembrane transporter activity"/>
    <property type="evidence" value="ECO:0007669"/>
    <property type="project" value="InterPro"/>
</dbReference>
<feature type="transmembrane region" description="Helical" evidence="6">
    <location>
        <begin position="132"/>
        <end position="151"/>
    </location>
</feature>
<dbReference type="InterPro" id="IPR020846">
    <property type="entry name" value="MFS_dom"/>
</dbReference>
<evidence type="ECO:0000256" key="2">
    <source>
        <dbReference type="ARBA" id="ARBA00022448"/>
    </source>
</evidence>
<dbReference type="STRING" id="1423727.FC34_GL001134"/>
<organism evidence="8 9">
    <name type="scientific">Lacticaseibacillus brantae DSM 23927</name>
    <dbReference type="NCBI Taxonomy" id="1423727"/>
    <lineage>
        <taxon>Bacteria</taxon>
        <taxon>Bacillati</taxon>
        <taxon>Bacillota</taxon>
        <taxon>Bacilli</taxon>
        <taxon>Lactobacillales</taxon>
        <taxon>Lactobacillaceae</taxon>
        <taxon>Lacticaseibacillus</taxon>
    </lineage>
</organism>
<comment type="subcellular location">
    <subcellularLocation>
        <location evidence="1">Cell membrane</location>
        <topology evidence="1">Multi-pass membrane protein</topology>
    </subcellularLocation>
</comment>
<dbReference type="InterPro" id="IPR011701">
    <property type="entry name" value="MFS"/>
</dbReference>
<dbReference type="GO" id="GO:0005886">
    <property type="term" value="C:plasma membrane"/>
    <property type="evidence" value="ECO:0007669"/>
    <property type="project" value="UniProtKB-SubCell"/>
</dbReference>
<dbReference type="Proteomes" id="UP000051672">
    <property type="component" value="Unassembled WGS sequence"/>
</dbReference>
<dbReference type="PROSITE" id="PS50850">
    <property type="entry name" value="MFS"/>
    <property type="match status" value="1"/>
</dbReference>
<dbReference type="PANTHER" id="PTHR42718:SF24">
    <property type="entry name" value="MAJOR FACILITATOR SUPERFAMILY (MFS) PROFILE DOMAIN-CONTAINING PROTEIN"/>
    <property type="match status" value="1"/>
</dbReference>
<feature type="transmembrane region" description="Helical" evidence="6">
    <location>
        <begin position="195"/>
        <end position="214"/>
    </location>
</feature>
<dbReference type="PRINTS" id="PR01036">
    <property type="entry name" value="TCRTETB"/>
</dbReference>
<dbReference type="Gene3D" id="1.20.1720.10">
    <property type="entry name" value="Multidrug resistance protein D"/>
    <property type="match status" value="1"/>
</dbReference>
<feature type="transmembrane region" description="Helical" evidence="6">
    <location>
        <begin position="163"/>
        <end position="183"/>
    </location>
</feature>
<keyword evidence="2" id="KW-0813">Transport</keyword>
<feature type="domain" description="Major facilitator superfamily (MFS) profile" evidence="7">
    <location>
        <begin position="9"/>
        <end position="447"/>
    </location>
</feature>
<feature type="transmembrane region" description="Helical" evidence="6">
    <location>
        <begin position="423"/>
        <end position="442"/>
    </location>
</feature>
<comment type="caution">
    <text evidence="8">The sequence shown here is derived from an EMBL/GenBank/DDBJ whole genome shotgun (WGS) entry which is preliminary data.</text>
</comment>
<feature type="transmembrane region" description="Helical" evidence="6">
    <location>
        <begin position="104"/>
        <end position="125"/>
    </location>
</feature>
<dbReference type="InterPro" id="IPR036259">
    <property type="entry name" value="MFS_trans_sf"/>
</dbReference>
<dbReference type="SUPFAM" id="SSF103473">
    <property type="entry name" value="MFS general substrate transporter"/>
    <property type="match status" value="1"/>
</dbReference>
<dbReference type="Gene3D" id="1.20.1250.20">
    <property type="entry name" value="MFS general substrate transporter like domains"/>
    <property type="match status" value="1"/>
</dbReference>
<feature type="transmembrane region" description="Helical" evidence="6">
    <location>
        <begin position="259"/>
        <end position="280"/>
    </location>
</feature>
<proteinExistence type="predicted"/>
<gene>
    <name evidence="8" type="ORF">FC34_GL001134</name>
</gene>
<dbReference type="RefSeq" id="WP_057894415.1">
    <property type="nucleotide sequence ID" value="NZ_AYZQ01000002.1"/>
</dbReference>
<keyword evidence="3 6" id="KW-0812">Transmembrane</keyword>
<dbReference type="Pfam" id="PF07690">
    <property type="entry name" value="MFS_1"/>
    <property type="match status" value="1"/>
</dbReference>
<name>A0A0R2B7S2_9LACO</name>
<evidence type="ECO:0000256" key="6">
    <source>
        <dbReference type="SAM" id="Phobius"/>
    </source>
</evidence>
<evidence type="ECO:0000313" key="8">
    <source>
        <dbReference type="EMBL" id="KRM72150.1"/>
    </source>
</evidence>
<sequence length="453" mass="49170">MNTNKRTLIAVILLITAFVALLNQTLMITALPVMAETLHVSLNVAQWLTAGYVLTIGLVTPISANLIDKFTSRQLFLGVVALFIVGTIIGPLTTNFAIILLGRLLQAVAGGILTTFVMVSMISLYPPEKPGLVMGYVSLVISAGPAIGPTLSGLIMNQFPWQALFYFILPIMTLAWLAGWFWLPNYTEKQTTRIDGQSVASVVVGIGLMMSSITIFAQNVWIATAMLVIGLLVTVFFIRRQFTLETPLLDLNLFKQSSFSMMIVSLMLTFAILMGTEALIPVYVENVLHQSSLIAGLVMLPGAFANAIAAPIVGRFYDQHGVKWPLLSGAGLLIISSLPFFWMTAHTSLWWLGLVYVVRMIGVSMILSTTTTESLSDLPARSIGYGTALNNTLRQISGSAANTLLIMASLIPAQLIVGFRLSMGFIFIGVLLLTVIIVIYVAKYGRKVDGSRN</sequence>
<feature type="transmembrane region" description="Helical" evidence="6">
    <location>
        <begin position="75"/>
        <end position="98"/>
    </location>
</feature>
<protein>
    <recommendedName>
        <fullName evidence="7">Major facilitator superfamily (MFS) profile domain-containing protein</fullName>
    </recommendedName>
</protein>
<keyword evidence="9" id="KW-1185">Reference proteome</keyword>
<evidence type="ECO:0000256" key="3">
    <source>
        <dbReference type="ARBA" id="ARBA00022692"/>
    </source>
</evidence>
<evidence type="ECO:0000259" key="7">
    <source>
        <dbReference type="PROSITE" id="PS50850"/>
    </source>
</evidence>
<dbReference type="OrthoDB" id="9816041at2"/>
<dbReference type="PANTHER" id="PTHR42718">
    <property type="entry name" value="MAJOR FACILITATOR SUPERFAMILY MULTIDRUG TRANSPORTER MFSC"/>
    <property type="match status" value="1"/>
</dbReference>
<keyword evidence="5 6" id="KW-0472">Membrane</keyword>
<dbReference type="AlphaFoldDB" id="A0A0R2B7S2"/>
<feature type="transmembrane region" description="Helical" evidence="6">
    <location>
        <begin position="399"/>
        <end position="417"/>
    </location>
</feature>
<evidence type="ECO:0000256" key="4">
    <source>
        <dbReference type="ARBA" id="ARBA00022989"/>
    </source>
</evidence>
<feature type="transmembrane region" description="Helical" evidence="6">
    <location>
        <begin position="349"/>
        <end position="367"/>
    </location>
</feature>
<evidence type="ECO:0000313" key="9">
    <source>
        <dbReference type="Proteomes" id="UP000051672"/>
    </source>
</evidence>
<reference evidence="8 9" key="1">
    <citation type="journal article" date="2015" name="Genome Announc.">
        <title>Expanding the biotechnology potential of lactobacilli through comparative genomics of 213 strains and associated genera.</title>
        <authorList>
            <person name="Sun Z."/>
            <person name="Harris H.M."/>
            <person name="McCann A."/>
            <person name="Guo C."/>
            <person name="Argimon S."/>
            <person name="Zhang W."/>
            <person name="Yang X."/>
            <person name="Jeffery I.B."/>
            <person name="Cooney J.C."/>
            <person name="Kagawa T.F."/>
            <person name="Liu W."/>
            <person name="Song Y."/>
            <person name="Salvetti E."/>
            <person name="Wrobel A."/>
            <person name="Rasinkangas P."/>
            <person name="Parkhill J."/>
            <person name="Rea M.C."/>
            <person name="O'Sullivan O."/>
            <person name="Ritari J."/>
            <person name="Douillard F.P."/>
            <person name="Paul Ross R."/>
            <person name="Yang R."/>
            <person name="Briner A.E."/>
            <person name="Felis G.E."/>
            <person name="de Vos W.M."/>
            <person name="Barrangou R."/>
            <person name="Klaenhammer T.R."/>
            <person name="Caufield P.W."/>
            <person name="Cui Y."/>
            <person name="Zhang H."/>
            <person name="O'Toole P.W."/>
        </authorList>
    </citation>
    <scope>NUCLEOTIDE SEQUENCE [LARGE SCALE GENOMIC DNA]</scope>
    <source>
        <strain evidence="8 9">DSM 23927</strain>
    </source>
</reference>
<feature type="transmembrane region" description="Helical" evidence="6">
    <location>
        <begin position="45"/>
        <end position="63"/>
    </location>
</feature>